<organism evidence="1 2">
    <name type="scientific">Portunus trituberculatus</name>
    <name type="common">Swimming crab</name>
    <name type="synonym">Neptunus trituberculatus</name>
    <dbReference type="NCBI Taxonomy" id="210409"/>
    <lineage>
        <taxon>Eukaryota</taxon>
        <taxon>Metazoa</taxon>
        <taxon>Ecdysozoa</taxon>
        <taxon>Arthropoda</taxon>
        <taxon>Crustacea</taxon>
        <taxon>Multicrustacea</taxon>
        <taxon>Malacostraca</taxon>
        <taxon>Eumalacostraca</taxon>
        <taxon>Eucarida</taxon>
        <taxon>Decapoda</taxon>
        <taxon>Pleocyemata</taxon>
        <taxon>Brachyura</taxon>
        <taxon>Eubrachyura</taxon>
        <taxon>Portunoidea</taxon>
        <taxon>Portunidae</taxon>
        <taxon>Portuninae</taxon>
        <taxon>Portunus</taxon>
    </lineage>
</organism>
<keyword evidence="2" id="KW-1185">Reference proteome</keyword>
<dbReference type="Proteomes" id="UP000324222">
    <property type="component" value="Unassembled WGS sequence"/>
</dbReference>
<comment type="caution">
    <text evidence="1">The sequence shown here is derived from an EMBL/GenBank/DDBJ whole genome shotgun (WGS) entry which is preliminary data.</text>
</comment>
<dbReference type="Gene3D" id="3.40.50.12690">
    <property type="match status" value="1"/>
</dbReference>
<evidence type="ECO:0000313" key="1">
    <source>
        <dbReference type="EMBL" id="MPC25500.1"/>
    </source>
</evidence>
<dbReference type="SUPFAM" id="SSF52266">
    <property type="entry name" value="SGNH hydrolase"/>
    <property type="match status" value="1"/>
</dbReference>
<protein>
    <recommendedName>
        <fullName evidence="3">SGNH hydrolase-type esterase domain-containing protein</fullName>
    </recommendedName>
</protein>
<sequence length="110" mass="12524">MKSLAVIAFSNRFQIPRVTLVDESEVRLVGDSMVRDQLREFCGRSSNSRRQLFCFSGAGLDDITVAYDDVTSNCENNTLFVIHAATNDVYSSGSDEILDKYRRMIRQFRS</sequence>
<evidence type="ECO:0008006" key="3">
    <source>
        <dbReference type="Google" id="ProtNLM"/>
    </source>
</evidence>
<dbReference type="EMBL" id="VSRR010001472">
    <property type="protein sequence ID" value="MPC25500.1"/>
    <property type="molecule type" value="Genomic_DNA"/>
</dbReference>
<proteinExistence type="predicted"/>
<name>A0A5B7DVH0_PORTR</name>
<evidence type="ECO:0000313" key="2">
    <source>
        <dbReference type="Proteomes" id="UP000324222"/>
    </source>
</evidence>
<accession>A0A5B7DVH0</accession>
<reference evidence="1 2" key="1">
    <citation type="submission" date="2019-05" db="EMBL/GenBank/DDBJ databases">
        <title>Another draft genome of Portunus trituberculatus and its Hox gene families provides insights of decapod evolution.</title>
        <authorList>
            <person name="Jeong J.-H."/>
            <person name="Song I."/>
            <person name="Kim S."/>
            <person name="Choi T."/>
            <person name="Kim D."/>
            <person name="Ryu S."/>
            <person name="Kim W."/>
        </authorList>
    </citation>
    <scope>NUCLEOTIDE SEQUENCE [LARGE SCALE GENOMIC DNA]</scope>
    <source>
        <tissue evidence="1">Muscle</tissue>
    </source>
</reference>
<gene>
    <name evidence="1" type="ORF">E2C01_018617</name>
</gene>
<dbReference type="OrthoDB" id="10072345at2759"/>
<dbReference type="AlphaFoldDB" id="A0A5B7DVH0"/>